<dbReference type="Proteomes" id="UP000281061">
    <property type="component" value="Unassembled WGS sequence"/>
</dbReference>
<proteinExistence type="predicted"/>
<gene>
    <name evidence="1" type="ORF">D6U17_07890</name>
</gene>
<dbReference type="AlphaFoldDB" id="A0AB37RIG3"/>
<evidence type="ECO:0000313" key="1">
    <source>
        <dbReference type="EMBL" id="RMW54816.1"/>
    </source>
</evidence>
<name>A0AB37RIG3_LACPE</name>
<accession>A0AB37RIG3</accession>
<evidence type="ECO:0008006" key="3">
    <source>
        <dbReference type="Google" id="ProtNLM"/>
    </source>
</evidence>
<dbReference type="EMBL" id="RDCL01000052">
    <property type="protein sequence ID" value="RMW54816.1"/>
    <property type="molecule type" value="Genomic_DNA"/>
</dbReference>
<evidence type="ECO:0000313" key="2">
    <source>
        <dbReference type="Proteomes" id="UP000281061"/>
    </source>
</evidence>
<organism evidence="1 2">
    <name type="scientific">Lactiplantibacillus pentosus</name>
    <name type="common">Lactobacillus pentosus</name>
    <dbReference type="NCBI Taxonomy" id="1589"/>
    <lineage>
        <taxon>Bacteria</taxon>
        <taxon>Bacillati</taxon>
        <taxon>Bacillota</taxon>
        <taxon>Bacilli</taxon>
        <taxon>Lactobacillales</taxon>
        <taxon>Lactobacillaceae</taxon>
        <taxon>Lactiplantibacillus</taxon>
    </lineage>
</organism>
<comment type="caution">
    <text evidence="1">The sequence shown here is derived from an EMBL/GenBank/DDBJ whole genome shotgun (WGS) entry which is preliminary data.</text>
</comment>
<protein>
    <recommendedName>
        <fullName evidence="3">Secreted protein</fullName>
    </recommendedName>
</protein>
<sequence>MTRVVTATRAVATDILRGFLVLTRALVEVVIVRWQRITVVTRKLSSVSFNYETNGRKLFLLVYIREEEVT</sequence>
<reference evidence="1 2" key="1">
    <citation type="submission" date="2018-10" db="EMBL/GenBank/DDBJ databases">
        <title>Genome sequences of five Lactobacillus pentosus strains isolated from brines of traditionally fermented spanish-style green table olives and differences between them.</title>
        <authorList>
            <person name="Jimenez Diaz R."/>
        </authorList>
    </citation>
    <scope>NUCLEOTIDE SEQUENCE [LARGE SCALE GENOMIC DNA]</scope>
    <source>
        <strain evidence="1 2">IG8</strain>
    </source>
</reference>